<dbReference type="AlphaFoldDB" id="A1HSS3"/>
<dbReference type="Proteomes" id="UP000005139">
    <property type="component" value="Unassembled WGS sequence"/>
</dbReference>
<proteinExistence type="predicted"/>
<organism evidence="1 2">
    <name type="scientific">Thermosinus carboxydivorans Nor1</name>
    <dbReference type="NCBI Taxonomy" id="401526"/>
    <lineage>
        <taxon>Bacteria</taxon>
        <taxon>Bacillati</taxon>
        <taxon>Bacillota</taxon>
        <taxon>Negativicutes</taxon>
        <taxon>Selenomonadales</taxon>
        <taxon>Sporomusaceae</taxon>
        <taxon>Thermosinus</taxon>
    </lineage>
</organism>
<evidence type="ECO:0000313" key="1">
    <source>
        <dbReference type="EMBL" id="EAX46953.1"/>
    </source>
</evidence>
<protein>
    <submittedName>
        <fullName evidence="1">Uncharacterized protein</fullName>
    </submittedName>
</protein>
<sequence length="246" mass="27566">MNCMRLLRYTLPEMLERFAGGKIYYSRFPKLKTHRRSWPDHIALYDFEDRLAVVTAIYDNSDVFRSILEPAGFTYEPGSASRWYKETNVPFRLDDDPLAVFDQVLKAIETAAANVPILLYASGHLACLQSYLEVLSGRTPTLTYSELLALFGGSLWQLNAATESLPGPLPWRGMIEIDTGNITRLPDGRWGAWFSGDALIPLFASRDEALRFMQRRQEICGRNGSEKESGEPVRVAPACAVVPAGV</sequence>
<evidence type="ECO:0000313" key="2">
    <source>
        <dbReference type="Proteomes" id="UP000005139"/>
    </source>
</evidence>
<gene>
    <name evidence="1" type="ORF">TcarDRAFT_0698</name>
</gene>
<reference evidence="1 2" key="2">
    <citation type="submission" date="2007-01" db="EMBL/GenBank/DDBJ databases">
        <title>Sequencing of the draft genome and assembly of Thermosinus carboxydivorans Nor1.</title>
        <authorList>
            <consortium name="US DOE Joint Genome Institute (JGI-PGF)"/>
            <person name="Copeland A."/>
            <person name="Lucas S."/>
            <person name="Lapidus A."/>
            <person name="Barry K."/>
            <person name="Glavina del Rio T."/>
            <person name="Dalin E."/>
            <person name="Tice H."/>
            <person name="Bruce D."/>
            <person name="Pitluck S."/>
            <person name="Richardson P."/>
        </authorList>
    </citation>
    <scope>NUCLEOTIDE SEQUENCE [LARGE SCALE GENOMIC DNA]</scope>
    <source>
        <strain evidence="1 2">Nor1</strain>
    </source>
</reference>
<name>A1HSS3_9FIRM</name>
<dbReference type="OrthoDB" id="9820158at2"/>
<reference evidence="1 2" key="1">
    <citation type="submission" date="2007-01" db="EMBL/GenBank/DDBJ databases">
        <title>Annotation of the draft genome assembly of Thermosinus carboxydivorans Nor1.</title>
        <authorList>
            <consortium name="US DOE Joint Genome Institute (JGI-ORNL)"/>
            <person name="Larimer F."/>
            <person name="Land M."/>
            <person name="Hauser L."/>
        </authorList>
    </citation>
    <scope>NUCLEOTIDE SEQUENCE [LARGE SCALE GENOMIC DNA]</scope>
    <source>
        <strain evidence="1 2">Nor1</strain>
    </source>
</reference>
<dbReference type="RefSeq" id="WP_007290076.1">
    <property type="nucleotide sequence ID" value="NZ_AAWL01000018.1"/>
</dbReference>
<comment type="caution">
    <text evidence="1">The sequence shown here is derived from an EMBL/GenBank/DDBJ whole genome shotgun (WGS) entry which is preliminary data.</text>
</comment>
<keyword evidence="2" id="KW-1185">Reference proteome</keyword>
<dbReference type="EMBL" id="AAWL01000018">
    <property type="protein sequence ID" value="EAX46953.1"/>
    <property type="molecule type" value="Genomic_DNA"/>
</dbReference>
<accession>A1HSS3</accession>